<evidence type="ECO:0000256" key="6">
    <source>
        <dbReference type="ARBA" id="ARBA00023136"/>
    </source>
</evidence>
<dbReference type="PANTHER" id="PTHR47737">
    <property type="entry name" value="GLYCINE BETAINE/PROLINE BETAINE TRANSPORT SYSTEM PERMEASE PROTEIN PROW"/>
    <property type="match status" value="1"/>
</dbReference>
<dbReference type="Gene3D" id="1.10.3720.10">
    <property type="entry name" value="MetI-like"/>
    <property type="match status" value="1"/>
</dbReference>
<dbReference type="PROSITE" id="PS50928">
    <property type="entry name" value="ABC_TM1"/>
    <property type="match status" value="1"/>
</dbReference>
<evidence type="ECO:0000256" key="5">
    <source>
        <dbReference type="ARBA" id="ARBA00022989"/>
    </source>
</evidence>
<dbReference type="InterPro" id="IPR035906">
    <property type="entry name" value="MetI-like_sf"/>
</dbReference>
<evidence type="ECO:0000256" key="3">
    <source>
        <dbReference type="ARBA" id="ARBA00022475"/>
    </source>
</evidence>
<dbReference type="RefSeq" id="WP_307682506.1">
    <property type="nucleotide sequence ID" value="NZ_JAUSQX010000001.1"/>
</dbReference>
<evidence type="ECO:0000256" key="1">
    <source>
        <dbReference type="ARBA" id="ARBA00004141"/>
    </source>
</evidence>
<keyword evidence="6 7" id="KW-0472">Membrane</keyword>
<keyword evidence="4 7" id="KW-0812">Transmembrane</keyword>
<feature type="transmembrane region" description="Helical" evidence="7">
    <location>
        <begin position="219"/>
        <end position="242"/>
    </location>
</feature>
<protein>
    <submittedName>
        <fullName evidence="9">ABC-type proline/glycine betaine transport system permease subunit</fullName>
    </submittedName>
</protein>
<name>A0ABT9NFU6_9ACTO</name>
<reference evidence="9 10" key="1">
    <citation type="submission" date="2023-07" db="EMBL/GenBank/DDBJ databases">
        <title>Sequencing the genomes of 1000 actinobacteria strains.</title>
        <authorList>
            <person name="Klenk H.-P."/>
        </authorList>
    </citation>
    <scope>NUCLEOTIDE SEQUENCE [LARGE SCALE GENOMIC DNA]</scope>
    <source>
        <strain evidence="9 10">DSM 17163</strain>
    </source>
</reference>
<comment type="subcellular location">
    <subcellularLocation>
        <location evidence="7">Cell membrane</location>
        <topology evidence="7">Multi-pass membrane protein</topology>
    </subcellularLocation>
    <subcellularLocation>
        <location evidence="1">Membrane</location>
        <topology evidence="1">Multi-pass membrane protein</topology>
    </subcellularLocation>
</comment>
<gene>
    <name evidence="9" type="ORF">J2S70_000856</name>
</gene>
<dbReference type="Pfam" id="PF00528">
    <property type="entry name" value="BPD_transp_1"/>
    <property type="match status" value="1"/>
</dbReference>
<proteinExistence type="inferred from homology"/>
<feature type="transmembrane region" description="Helical" evidence="7">
    <location>
        <begin position="96"/>
        <end position="119"/>
    </location>
</feature>
<feature type="transmembrane region" description="Helical" evidence="7">
    <location>
        <begin position="73"/>
        <end position="90"/>
    </location>
</feature>
<organism evidence="9 10">
    <name type="scientific">Trueperella bonasi</name>
    <dbReference type="NCBI Taxonomy" id="312286"/>
    <lineage>
        <taxon>Bacteria</taxon>
        <taxon>Bacillati</taxon>
        <taxon>Actinomycetota</taxon>
        <taxon>Actinomycetes</taxon>
        <taxon>Actinomycetales</taxon>
        <taxon>Actinomycetaceae</taxon>
        <taxon>Trueperella</taxon>
    </lineage>
</organism>
<keyword evidence="3" id="KW-1003">Cell membrane</keyword>
<accession>A0ABT9NFU6</accession>
<evidence type="ECO:0000313" key="9">
    <source>
        <dbReference type="EMBL" id="MDP9806274.1"/>
    </source>
</evidence>
<dbReference type="CDD" id="cd06261">
    <property type="entry name" value="TM_PBP2"/>
    <property type="match status" value="1"/>
</dbReference>
<comment type="similarity">
    <text evidence="7">Belongs to the binding-protein-dependent transport system permease family.</text>
</comment>
<evidence type="ECO:0000256" key="7">
    <source>
        <dbReference type="RuleBase" id="RU363032"/>
    </source>
</evidence>
<keyword evidence="10" id="KW-1185">Reference proteome</keyword>
<keyword evidence="2 7" id="KW-0813">Transport</keyword>
<evidence type="ECO:0000256" key="2">
    <source>
        <dbReference type="ARBA" id="ARBA00022448"/>
    </source>
</evidence>
<dbReference type="Proteomes" id="UP001243212">
    <property type="component" value="Unassembled WGS sequence"/>
</dbReference>
<keyword evidence="5 7" id="KW-1133">Transmembrane helix</keyword>
<feature type="domain" description="ABC transmembrane type-1" evidence="8">
    <location>
        <begin position="93"/>
        <end position="272"/>
    </location>
</feature>
<dbReference type="PANTHER" id="PTHR47737:SF1">
    <property type="entry name" value="GLYCINE BETAINE_PROLINE BETAINE TRANSPORT SYSTEM PERMEASE PROTEIN PROW"/>
    <property type="match status" value="1"/>
</dbReference>
<dbReference type="SUPFAM" id="SSF161098">
    <property type="entry name" value="MetI-like"/>
    <property type="match status" value="1"/>
</dbReference>
<feature type="transmembrane region" description="Helical" evidence="7">
    <location>
        <begin position="140"/>
        <end position="167"/>
    </location>
</feature>
<evidence type="ECO:0000259" key="8">
    <source>
        <dbReference type="PROSITE" id="PS50928"/>
    </source>
</evidence>
<sequence length="285" mass="30999">MTRNDLLFSIPLGDWVDSIVRWMIRSWDAFFDVIGDILTKIYEAIYWVLATPPFWAIIIVFALLAFFAKGWKLAVGTVLGFLLVYGMFQWDNAMTTLALVIEASVIATLFGVPWGIAAARVKWVSRITRPIMDFLQSMPAFVYLIPFVMIFSAGIVPGIVSTVLFAIPPAVRFTELGIRQVDESVVEASYAFGATPGRVLRQVQLPLAMPTIMGGINQVIMLSLSMVVIAGMVGGGGLGNAVVASIQRVNISLGAEAGLSVVILAMFLDRVTSAFGNKTKRSAKN</sequence>
<comment type="caution">
    <text evidence="9">The sequence shown here is derived from an EMBL/GenBank/DDBJ whole genome shotgun (WGS) entry which is preliminary data.</text>
</comment>
<dbReference type="EMBL" id="JAUSQX010000001">
    <property type="protein sequence ID" value="MDP9806274.1"/>
    <property type="molecule type" value="Genomic_DNA"/>
</dbReference>
<evidence type="ECO:0000256" key="4">
    <source>
        <dbReference type="ARBA" id="ARBA00022692"/>
    </source>
</evidence>
<feature type="transmembrane region" description="Helical" evidence="7">
    <location>
        <begin position="249"/>
        <end position="268"/>
    </location>
</feature>
<feature type="transmembrane region" description="Helical" evidence="7">
    <location>
        <begin position="44"/>
        <end position="66"/>
    </location>
</feature>
<evidence type="ECO:0000313" key="10">
    <source>
        <dbReference type="Proteomes" id="UP001243212"/>
    </source>
</evidence>
<dbReference type="InterPro" id="IPR000515">
    <property type="entry name" value="MetI-like"/>
</dbReference>